<evidence type="ECO:0000256" key="7">
    <source>
        <dbReference type="SAM" id="MobiDB-lite"/>
    </source>
</evidence>
<evidence type="ECO:0000256" key="4">
    <source>
        <dbReference type="ARBA" id="ARBA00022840"/>
    </source>
</evidence>
<feature type="region of interest" description="Disordered" evidence="7">
    <location>
        <begin position="1"/>
        <end position="37"/>
    </location>
</feature>
<dbReference type="InterPro" id="IPR005702">
    <property type="entry name" value="Wzc-like_C"/>
</dbReference>
<feature type="coiled-coil region" evidence="6">
    <location>
        <begin position="266"/>
        <end position="337"/>
    </location>
</feature>
<dbReference type="InterPro" id="IPR025669">
    <property type="entry name" value="AAA_dom"/>
</dbReference>
<accession>A0AAW6TTR1</accession>
<keyword evidence="8" id="KW-0812">Transmembrane</keyword>
<keyword evidence="2" id="KW-0547">Nucleotide-binding</keyword>
<dbReference type="Proteomes" id="UP001431776">
    <property type="component" value="Unassembled WGS sequence"/>
</dbReference>
<dbReference type="EMBL" id="JASCXX010000002">
    <property type="protein sequence ID" value="MDI6447837.1"/>
    <property type="molecule type" value="Genomic_DNA"/>
</dbReference>
<feature type="coiled-coil region" evidence="6">
    <location>
        <begin position="445"/>
        <end position="479"/>
    </location>
</feature>
<dbReference type="CDD" id="cd05387">
    <property type="entry name" value="BY-kinase"/>
    <property type="match status" value="1"/>
</dbReference>
<keyword evidence="8" id="KW-0472">Membrane</keyword>
<dbReference type="InterPro" id="IPR027417">
    <property type="entry name" value="P-loop_NTPase"/>
</dbReference>
<keyword evidence="4" id="KW-0067">ATP-binding</keyword>
<evidence type="ECO:0000256" key="3">
    <source>
        <dbReference type="ARBA" id="ARBA00022777"/>
    </source>
</evidence>
<evidence type="ECO:0000256" key="1">
    <source>
        <dbReference type="ARBA" id="ARBA00022679"/>
    </source>
</evidence>
<keyword evidence="3" id="KW-0418">Kinase</keyword>
<keyword evidence="5" id="KW-0829">Tyrosine-protein kinase</keyword>
<dbReference type="PANTHER" id="PTHR32309">
    <property type="entry name" value="TYROSINE-PROTEIN KINASE"/>
    <property type="match status" value="1"/>
</dbReference>
<evidence type="ECO:0000313" key="11">
    <source>
        <dbReference type="Proteomes" id="UP001431776"/>
    </source>
</evidence>
<keyword evidence="8" id="KW-1133">Transmembrane helix</keyword>
<dbReference type="AlphaFoldDB" id="A0AAW6TTR1"/>
<dbReference type="SUPFAM" id="SSF52540">
    <property type="entry name" value="P-loop containing nucleoside triphosphate hydrolases"/>
    <property type="match status" value="1"/>
</dbReference>
<dbReference type="InterPro" id="IPR050445">
    <property type="entry name" value="Bact_polysacc_biosynth/exp"/>
</dbReference>
<feature type="compositionally biased region" description="Basic and acidic residues" evidence="7">
    <location>
        <begin position="10"/>
        <end position="36"/>
    </location>
</feature>
<feature type="transmembrane region" description="Helical" evidence="8">
    <location>
        <begin position="103"/>
        <end position="123"/>
    </location>
</feature>
<evidence type="ECO:0000256" key="2">
    <source>
        <dbReference type="ARBA" id="ARBA00022741"/>
    </source>
</evidence>
<evidence type="ECO:0000256" key="5">
    <source>
        <dbReference type="ARBA" id="ARBA00023137"/>
    </source>
</evidence>
<protein>
    <submittedName>
        <fullName evidence="10">AAA family ATPase</fullName>
    </submittedName>
</protein>
<feature type="domain" description="AAA" evidence="9">
    <location>
        <begin position="626"/>
        <end position="752"/>
    </location>
</feature>
<evidence type="ECO:0000256" key="8">
    <source>
        <dbReference type="SAM" id="Phobius"/>
    </source>
</evidence>
<evidence type="ECO:0000313" key="10">
    <source>
        <dbReference type="EMBL" id="MDI6447837.1"/>
    </source>
</evidence>
<keyword evidence="11" id="KW-1185">Reference proteome</keyword>
<comment type="caution">
    <text evidence="10">The sequence shown here is derived from an EMBL/GenBank/DDBJ whole genome shotgun (WGS) entry which is preliminary data.</text>
</comment>
<feature type="region of interest" description="Disordered" evidence="7">
    <location>
        <begin position="52"/>
        <end position="76"/>
    </location>
</feature>
<dbReference type="Gene3D" id="3.40.50.300">
    <property type="entry name" value="P-loop containing nucleotide triphosphate hydrolases"/>
    <property type="match status" value="1"/>
</dbReference>
<name>A0AAW6TTR1_9BACT</name>
<organism evidence="10 11">
    <name type="scientific">Anaerobaca lacustris</name>
    <dbReference type="NCBI Taxonomy" id="3044600"/>
    <lineage>
        <taxon>Bacteria</taxon>
        <taxon>Pseudomonadati</taxon>
        <taxon>Planctomycetota</taxon>
        <taxon>Phycisphaerae</taxon>
        <taxon>Sedimentisphaerales</taxon>
        <taxon>Anaerobacaceae</taxon>
        <taxon>Anaerobaca</taxon>
    </lineage>
</organism>
<proteinExistence type="predicted"/>
<evidence type="ECO:0000256" key="6">
    <source>
        <dbReference type="SAM" id="Coils"/>
    </source>
</evidence>
<keyword evidence="1" id="KW-0808">Transferase</keyword>
<dbReference type="Pfam" id="PF13614">
    <property type="entry name" value="AAA_31"/>
    <property type="match status" value="1"/>
</dbReference>
<dbReference type="PANTHER" id="PTHR32309:SF31">
    <property type="entry name" value="CAPSULAR EXOPOLYSACCHARIDE FAMILY"/>
    <property type="match status" value="1"/>
</dbReference>
<dbReference type="RefSeq" id="WP_349243249.1">
    <property type="nucleotide sequence ID" value="NZ_JASCXX010000002.1"/>
</dbReference>
<reference evidence="10" key="1">
    <citation type="submission" date="2023-05" db="EMBL/GenBank/DDBJ databases">
        <title>Anaerotaeda fermentans gen. nov., sp. nov., a novel anaerobic planctomycete of the new family within the order Sedimentisphaerales isolated from Taman Peninsula, Russia.</title>
        <authorList>
            <person name="Khomyakova M.A."/>
            <person name="Merkel A.Y."/>
            <person name="Slobodkin A.I."/>
        </authorList>
    </citation>
    <scope>NUCLEOTIDE SEQUENCE</scope>
    <source>
        <strain evidence="10">M17dextr</strain>
    </source>
</reference>
<gene>
    <name evidence="10" type="ORF">QJ522_02180</name>
</gene>
<evidence type="ECO:0000259" key="9">
    <source>
        <dbReference type="Pfam" id="PF13614"/>
    </source>
</evidence>
<sequence>MSLDQPNDPAGRDLPHPPDPIARNEKDTPNRADGRTKISRVVDVLMSDGSSNEAIQPAEVSRRGAPPSAAVVPAVPPDRTWASGTAGPAGTSMLEFLWSVLRFKWTIVLISILVSAPIIAAIWTQIVPQYQARGEIRVRPIIPRLVFRTEESGPIPFYDSFVNTQVSIIRSLTVLNRVLEQRDVQETLWYRDPPQSLKERLSGNVLPPMERLRESLSVRPRPRTEIIDLSFTDTSAADAKVIVNAVINQYIRYIGERSDETADTLYRQLTEQYRSLETEIQGRERISADLRRELGTELPQELVSSKRMRLDETRARLDDLRNRIAILEWEMQQLANDDSREATEAGSEDPDQPRYYVDAEWRKLDTDIKTIQHRMATSVIGPNHPAAVRLQKDLEFAEELRRVRETQLDELWQDRLRSTARMPMTFGEPGEVSHGESSMPLEYQLARARQEEQLLLTEVEKQQAEFKGLFDKTQALERENNALDHKRTLFSAVRQRLEEKNMERNVPGSIEVLMGAFAPSQPSQDRRVVFTVMALVCGIGMGGGTAFLRATRSQTIHAAKDIPQPLKVPFLGHVPLVTTTKLPGKSLCNELEQNQAMLIESIRVVRTALLARLSGRNGATVLVTSANEGTGKSSFTMVLGRSLARAGKKVLMIDADFHKVTLSKRFELADQPGFVEILRDKAIGKLPIYPTATPGLDVMPGGNRIGSQTTVDEIANGAFKSCISRVRRQCHYDVILLDASPILPVADATILAGQVDGTVMVEREQVSHRAHVLTAMARLHAAGGTMLGTVFVGSVESQGYGYGHGYGYGQGKKKGS</sequence>
<keyword evidence="6" id="KW-0175">Coiled coil</keyword>